<protein>
    <submittedName>
        <fullName evidence="1">Uncharacterized protein</fullName>
    </submittedName>
</protein>
<reference evidence="1 2" key="1">
    <citation type="submission" date="2019-06" db="EMBL/GenBank/DDBJ databases">
        <title>Draft genomes of female and male turbot (Scophthalmus maximus).</title>
        <authorList>
            <person name="Xu H."/>
            <person name="Xu X.-W."/>
            <person name="Shao C."/>
            <person name="Chen S."/>
        </authorList>
    </citation>
    <scope>NUCLEOTIDE SEQUENCE [LARGE SCALE GENOMIC DNA]</scope>
    <source>
        <strain evidence="1">Ysfricsl-2016a</strain>
        <tissue evidence="1">Blood</tissue>
    </source>
</reference>
<name>A0A6A4SAR6_SCOMX</name>
<evidence type="ECO:0000313" key="1">
    <source>
        <dbReference type="EMBL" id="KAF0030297.1"/>
    </source>
</evidence>
<comment type="caution">
    <text evidence="1">The sequence shown here is derived from an EMBL/GenBank/DDBJ whole genome shotgun (WGS) entry which is preliminary data.</text>
</comment>
<dbReference type="EMBL" id="VEVO01000015">
    <property type="protein sequence ID" value="KAF0030297.1"/>
    <property type="molecule type" value="Genomic_DNA"/>
</dbReference>
<organism evidence="1 2">
    <name type="scientific">Scophthalmus maximus</name>
    <name type="common">Turbot</name>
    <name type="synonym">Psetta maxima</name>
    <dbReference type="NCBI Taxonomy" id="52904"/>
    <lineage>
        <taxon>Eukaryota</taxon>
        <taxon>Metazoa</taxon>
        <taxon>Chordata</taxon>
        <taxon>Craniata</taxon>
        <taxon>Vertebrata</taxon>
        <taxon>Euteleostomi</taxon>
        <taxon>Actinopterygii</taxon>
        <taxon>Neopterygii</taxon>
        <taxon>Teleostei</taxon>
        <taxon>Neoteleostei</taxon>
        <taxon>Acanthomorphata</taxon>
        <taxon>Carangaria</taxon>
        <taxon>Pleuronectiformes</taxon>
        <taxon>Pleuronectoidei</taxon>
        <taxon>Scophthalmidae</taxon>
        <taxon>Scophthalmus</taxon>
    </lineage>
</organism>
<gene>
    <name evidence="1" type="ORF">F2P81_017028</name>
</gene>
<evidence type="ECO:0000313" key="2">
    <source>
        <dbReference type="Proteomes" id="UP000438429"/>
    </source>
</evidence>
<dbReference type="AlphaFoldDB" id="A0A6A4SAR6"/>
<proteinExistence type="predicted"/>
<accession>A0A6A4SAR6</accession>
<sequence>MSSLNTRQTPGNVPHFLKWEWRDDDDVIVQIMNGGLSEASRLPELVGVDFIGKLEPTDGGYQYICVIKEVMCRCSGTFPTSVALSEEPSLYERSLGTRARRSGDPDSGSERLDFEGWWAAPVAQGLQDDEHVIPNVPTLTLARQNG</sequence>
<dbReference type="Proteomes" id="UP000438429">
    <property type="component" value="Unassembled WGS sequence"/>
</dbReference>